<reference evidence="1" key="2">
    <citation type="journal article" date="2015" name="Fish Shellfish Immunol.">
        <title>Early steps in the European eel (Anguilla anguilla)-Vibrio vulnificus interaction in the gills: Role of the RtxA13 toxin.</title>
        <authorList>
            <person name="Callol A."/>
            <person name="Pajuelo D."/>
            <person name="Ebbesson L."/>
            <person name="Teles M."/>
            <person name="MacKenzie S."/>
            <person name="Amaro C."/>
        </authorList>
    </citation>
    <scope>NUCLEOTIDE SEQUENCE</scope>
</reference>
<name>A0A0E9WEV2_ANGAN</name>
<dbReference type="EMBL" id="GBXM01020554">
    <property type="protein sequence ID" value="JAH88023.1"/>
    <property type="molecule type" value="Transcribed_RNA"/>
</dbReference>
<proteinExistence type="predicted"/>
<reference evidence="1" key="1">
    <citation type="submission" date="2014-11" db="EMBL/GenBank/DDBJ databases">
        <authorList>
            <person name="Amaro Gonzalez C."/>
        </authorList>
    </citation>
    <scope>NUCLEOTIDE SEQUENCE</scope>
</reference>
<accession>A0A0E9WEV2</accession>
<protein>
    <submittedName>
        <fullName evidence="1">Uncharacterized protein</fullName>
    </submittedName>
</protein>
<organism evidence="1">
    <name type="scientific">Anguilla anguilla</name>
    <name type="common">European freshwater eel</name>
    <name type="synonym">Muraena anguilla</name>
    <dbReference type="NCBI Taxonomy" id="7936"/>
    <lineage>
        <taxon>Eukaryota</taxon>
        <taxon>Metazoa</taxon>
        <taxon>Chordata</taxon>
        <taxon>Craniata</taxon>
        <taxon>Vertebrata</taxon>
        <taxon>Euteleostomi</taxon>
        <taxon>Actinopterygii</taxon>
        <taxon>Neopterygii</taxon>
        <taxon>Teleostei</taxon>
        <taxon>Anguilliformes</taxon>
        <taxon>Anguillidae</taxon>
        <taxon>Anguilla</taxon>
    </lineage>
</organism>
<sequence length="36" mass="4056">MKIPTAQQSSNNQEETSLFNLTWQDLEGLSFVPTPC</sequence>
<evidence type="ECO:0000313" key="1">
    <source>
        <dbReference type="EMBL" id="JAH88023.1"/>
    </source>
</evidence>
<dbReference type="AlphaFoldDB" id="A0A0E9WEV2"/>